<dbReference type="Pfam" id="PF00702">
    <property type="entry name" value="Hydrolase"/>
    <property type="match status" value="1"/>
</dbReference>
<accession>A0A644VBI3</accession>
<proteinExistence type="predicted"/>
<dbReference type="NCBIfam" id="TIGR02254">
    <property type="entry name" value="YjjG_YfnB"/>
    <property type="match status" value="1"/>
</dbReference>
<dbReference type="EC" id="3.1.3.5" evidence="1"/>
<organism evidence="1">
    <name type="scientific">bioreactor metagenome</name>
    <dbReference type="NCBI Taxonomy" id="1076179"/>
    <lineage>
        <taxon>unclassified sequences</taxon>
        <taxon>metagenomes</taxon>
        <taxon>ecological metagenomes</taxon>
    </lineage>
</organism>
<dbReference type="PANTHER" id="PTHR47478:SF1">
    <property type="entry name" value="PYRIMIDINE 5'-NUCLEOTIDASE YJJG"/>
    <property type="match status" value="1"/>
</dbReference>
<dbReference type="InterPro" id="IPR052550">
    <property type="entry name" value="Pyrimidine_5'-ntase_YjjG"/>
</dbReference>
<dbReference type="Gene3D" id="1.10.150.240">
    <property type="entry name" value="Putative phosphatase, domain 2"/>
    <property type="match status" value="1"/>
</dbReference>
<dbReference type="SUPFAM" id="SSF56784">
    <property type="entry name" value="HAD-like"/>
    <property type="match status" value="1"/>
</dbReference>
<protein>
    <submittedName>
        <fullName evidence="1">Pyrimidine 5'-nucleotidase YjjG</fullName>
        <ecNumber evidence="1">3.1.3.5</ecNumber>
    </submittedName>
</protein>
<dbReference type="AlphaFoldDB" id="A0A644VBI3"/>
<dbReference type="SFLD" id="SFLDS00003">
    <property type="entry name" value="Haloacid_Dehalogenase"/>
    <property type="match status" value="1"/>
</dbReference>
<evidence type="ECO:0000313" key="1">
    <source>
        <dbReference type="EMBL" id="MPL88694.1"/>
    </source>
</evidence>
<dbReference type="EMBL" id="VSSQ01000263">
    <property type="protein sequence ID" value="MPL88694.1"/>
    <property type="molecule type" value="Genomic_DNA"/>
</dbReference>
<dbReference type="Gene3D" id="3.40.50.1000">
    <property type="entry name" value="HAD superfamily/HAD-like"/>
    <property type="match status" value="1"/>
</dbReference>
<reference evidence="1" key="1">
    <citation type="submission" date="2019-08" db="EMBL/GenBank/DDBJ databases">
        <authorList>
            <person name="Kucharzyk K."/>
            <person name="Murdoch R.W."/>
            <person name="Higgins S."/>
            <person name="Loffler F."/>
        </authorList>
    </citation>
    <scope>NUCLEOTIDE SEQUENCE</scope>
</reference>
<dbReference type="InterPro" id="IPR036412">
    <property type="entry name" value="HAD-like_sf"/>
</dbReference>
<dbReference type="PANTHER" id="PTHR47478">
    <property type="match status" value="1"/>
</dbReference>
<dbReference type="NCBIfam" id="TIGR01549">
    <property type="entry name" value="HAD-SF-IA-v1"/>
    <property type="match status" value="1"/>
</dbReference>
<name>A0A644VBI3_9ZZZZ</name>
<dbReference type="SFLD" id="SFLDG01129">
    <property type="entry name" value="C1.5:_HAD__Beta-PGM__Phosphata"/>
    <property type="match status" value="1"/>
</dbReference>
<keyword evidence="1" id="KW-0378">Hydrolase</keyword>
<gene>
    <name evidence="1" type="primary">yjjG_4</name>
    <name evidence="1" type="ORF">SDC9_34720</name>
</gene>
<comment type="caution">
    <text evidence="1">The sequence shown here is derived from an EMBL/GenBank/DDBJ whole genome shotgun (WGS) entry which is preliminary data.</text>
</comment>
<dbReference type="InterPro" id="IPR023198">
    <property type="entry name" value="PGP-like_dom2"/>
</dbReference>
<dbReference type="InterPro" id="IPR011951">
    <property type="entry name" value="HAD-SF_hydro_IA_YjjG/PynA"/>
</dbReference>
<dbReference type="InterPro" id="IPR023214">
    <property type="entry name" value="HAD_sf"/>
</dbReference>
<dbReference type="InterPro" id="IPR006439">
    <property type="entry name" value="HAD-SF_hydro_IA"/>
</dbReference>
<sequence>MKIRKDYKYILFDLDRTLWDFDANARNNIYQLLDKYNVPVGDKSEFFEQYEQINHILWAGYEKGDIKKEELRWLRFHKAFNLYGIDDENFSKEFGEVYLDEMPNQNILMPHAMEVLEKLHMKGIKMAVVSNGFKEVQYRKLNKSGIDKFFQAVMISEEQGVHKPCPIIFKRAIKAIGGDKKETLMVGDDFANDIEGAMIFGIDQFFYNYKNTPCDGGPTYESDDLRDLLI</sequence>
<dbReference type="GO" id="GO:0008253">
    <property type="term" value="F:5'-nucleotidase activity"/>
    <property type="evidence" value="ECO:0007669"/>
    <property type="project" value="UniProtKB-EC"/>
</dbReference>